<keyword evidence="2" id="KW-1185">Reference proteome</keyword>
<accession>A0ABC8L580</accession>
<dbReference type="EMBL" id="CAKOAT010396265">
    <property type="protein sequence ID" value="CAH8365932.1"/>
    <property type="molecule type" value="Genomic_DNA"/>
</dbReference>
<sequence>MEGEWRHMNAHKAYYDMLHFVTDAQQGIPKLCSCGSIKKENVDEEDTYDSLGKDISSAKTTRMTGCISSNHGLWVCNTRLRGSKYGFTTMRTFRESAKNLR</sequence>
<protein>
    <submittedName>
        <fullName evidence="1">Uncharacterized protein</fullName>
    </submittedName>
</protein>
<evidence type="ECO:0000313" key="2">
    <source>
        <dbReference type="Proteomes" id="UP001642260"/>
    </source>
</evidence>
<dbReference type="Proteomes" id="UP001642260">
    <property type="component" value="Unassembled WGS sequence"/>
</dbReference>
<dbReference type="AlphaFoldDB" id="A0ABC8L580"/>
<evidence type="ECO:0000313" key="1">
    <source>
        <dbReference type="EMBL" id="CAH8365932.1"/>
    </source>
</evidence>
<comment type="caution">
    <text evidence="1">The sequence shown here is derived from an EMBL/GenBank/DDBJ whole genome shotgun (WGS) entry which is preliminary data.</text>
</comment>
<gene>
    <name evidence="1" type="ORF">ERUC_LOCUS30469</name>
</gene>
<proteinExistence type="predicted"/>
<reference evidence="1 2" key="1">
    <citation type="submission" date="2022-03" db="EMBL/GenBank/DDBJ databases">
        <authorList>
            <person name="Macdonald S."/>
            <person name="Ahmed S."/>
            <person name="Newling K."/>
        </authorList>
    </citation>
    <scope>NUCLEOTIDE SEQUENCE [LARGE SCALE GENOMIC DNA]</scope>
</reference>
<organism evidence="1 2">
    <name type="scientific">Eruca vesicaria subsp. sativa</name>
    <name type="common">Garden rocket</name>
    <name type="synonym">Eruca sativa</name>
    <dbReference type="NCBI Taxonomy" id="29727"/>
    <lineage>
        <taxon>Eukaryota</taxon>
        <taxon>Viridiplantae</taxon>
        <taxon>Streptophyta</taxon>
        <taxon>Embryophyta</taxon>
        <taxon>Tracheophyta</taxon>
        <taxon>Spermatophyta</taxon>
        <taxon>Magnoliopsida</taxon>
        <taxon>eudicotyledons</taxon>
        <taxon>Gunneridae</taxon>
        <taxon>Pentapetalae</taxon>
        <taxon>rosids</taxon>
        <taxon>malvids</taxon>
        <taxon>Brassicales</taxon>
        <taxon>Brassicaceae</taxon>
        <taxon>Brassiceae</taxon>
        <taxon>Eruca</taxon>
    </lineage>
</organism>
<name>A0ABC8L580_ERUVS</name>